<keyword evidence="2 4" id="KW-0547">Nucleotide-binding</keyword>
<dbReference type="PANTHER" id="PTHR23407:SF1">
    <property type="entry name" value="5-FORMYLTETRAHYDROFOLATE CYCLO-LIGASE"/>
    <property type="match status" value="1"/>
</dbReference>
<evidence type="ECO:0000313" key="6">
    <source>
        <dbReference type="EMBL" id="QIE60077.1"/>
    </source>
</evidence>
<keyword evidence="7" id="KW-1185">Reference proteome</keyword>
<dbReference type="Proteomes" id="UP000505306">
    <property type="component" value="Chromosome"/>
</dbReference>
<dbReference type="InterPro" id="IPR037171">
    <property type="entry name" value="NagB/RpiA_transferase-like"/>
</dbReference>
<evidence type="ECO:0000256" key="1">
    <source>
        <dbReference type="ARBA" id="ARBA00010638"/>
    </source>
</evidence>
<dbReference type="Gene3D" id="3.40.50.10420">
    <property type="entry name" value="NagB/RpiA/CoA transferase-like"/>
    <property type="match status" value="1"/>
</dbReference>
<name>A0A6G6GNI5_9FLAO</name>
<dbReference type="Pfam" id="PF01812">
    <property type="entry name" value="5-FTHF_cyc-lig"/>
    <property type="match status" value="1"/>
</dbReference>
<evidence type="ECO:0000313" key="7">
    <source>
        <dbReference type="Proteomes" id="UP000505306"/>
    </source>
</evidence>
<proteinExistence type="inferred from homology"/>
<accession>A0A6G6GNI5</accession>
<gene>
    <name evidence="6" type="ORF">G5B37_11030</name>
</gene>
<organism evidence="6 7">
    <name type="scientific">Rasiella rasia</name>
    <dbReference type="NCBI Taxonomy" id="2744027"/>
    <lineage>
        <taxon>Bacteria</taxon>
        <taxon>Pseudomonadati</taxon>
        <taxon>Bacteroidota</taxon>
        <taxon>Flavobacteriia</taxon>
        <taxon>Flavobacteriales</taxon>
        <taxon>Flavobacteriaceae</taxon>
        <taxon>Rasiella</taxon>
    </lineage>
</organism>
<dbReference type="PANTHER" id="PTHR23407">
    <property type="entry name" value="ATPASE INHIBITOR/5-FORMYLTETRAHYDROFOLATE CYCLO-LIGASE"/>
    <property type="match status" value="1"/>
</dbReference>
<comment type="cofactor">
    <cofactor evidence="5">
        <name>Mg(2+)</name>
        <dbReference type="ChEBI" id="CHEBI:18420"/>
    </cofactor>
</comment>
<keyword evidence="6" id="KW-0436">Ligase</keyword>
<dbReference type="InterPro" id="IPR024185">
    <property type="entry name" value="FTHF_cligase-like_sf"/>
</dbReference>
<dbReference type="GO" id="GO:0046872">
    <property type="term" value="F:metal ion binding"/>
    <property type="evidence" value="ECO:0007669"/>
    <property type="project" value="UniProtKB-KW"/>
</dbReference>
<feature type="binding site" evidence="4">
    <location>
        <position position="55"/>
    </location>
    <ligand>
        <name>substrate</name>
    </ligand>
</feature>
<dbReference type="AlphaFoldDB" id="A0A6G6GNI5"/>
<dbReference type="GO" id="GO:0009396">
    <property type="term" value="P:folic acid-containing compound biosynthetic process"/>
    <property type="evidence" value="ECO:0007669"/>
    <property type="project" value="TreeGrafter"/>
</dbReference>
<feature type="binding site" evidence="4">
    <location>
        <position position="50"/>
    </location>
    <ligand>
        <name>substrate</name>
    </ligand>
</feature>
<comment type="catalytic activity">
    <reaction evidence="5">
        <text>(6S)-5-formyl-5,6,7,8-tetrahydrofolate + ATP = (6R)-5,10-methenyltetrahydrofolate + ADP + phosphate</text>
        <dbReference type="Rhea" id="RHEA:10488"/>
        <dbReference type="ChEBI" id="CHEBI:30616"/>
        <dbReference type="ChEBI" id="CHEBI:43474"/>
        <dbReference type="ChEBI" id="CHEBI:57455"/>
        <dbReference type="ChEBI" id="CHEBI:57457"/>
        <dbReference type="ChEBI" id="CHEBI:456216"/>
        <dbReference type="EC" id="6.3.3.2"/>
    </reaction>
</comment>
<evidence type="ECO:0000256" key="3">
    <source>
        <dbReference type="ARBA" id="ARBA00022840"/>
    </source>
</evidence>
<dbReference type="InterPro" id="IPR002698">
    <property type="entry name" value="FTHF_cligase"/>
</dbReference>
<dbReference type="EMBL" id="CP049057">
    <property type="protein sequence ID" value="QIE60077.1"/>
    <property type="molecule type" value="Genomic_DNA"/>
</dbReference>
<feature type="binding site" evidence="4">
    <location>
        <begin position="3"/>
        <end position="7"/>
    </location>
    <ligand>
        <name>ATP</name>
        <dbReference type="ChEBI" id="CHEBI:30616"/>
    </ligand>
</feature>
<dbReference type="NCBIfam" id="TIGR02727">
    <property type="entry name" value="MTHFS_bact"/>
    <property type="match status" value="1"/>
</dbReference>
<evidence type="ECO:0000256" key="5">
    <source>
        <dbReference type="RuleBase" id="RU361279"/>
    </source>
</evidence>
<keyword evidence="3 4" id="KW-0067">ATP-binding</keyword>
<dbReference type="SUPFAM" id="SSF100950">
    <property type="entry name" value="NagB/RpiA/CoA transferase-like"/>
    <property type="match status" value="1"/>
</dbReference>
<protein>
    <recommendedName>
        <fullName evidence="5">5-formyltetrahydrofolate cyclo-ligase</fullName>
        <ecNumber evidence="5">6.3.3.2</ecNumber>
    </recommendedName>
</protein>
<dbReference type="GO" id="GO:0005524">
    <property type="term" value="F:ATP binding"/>
    <property type="evidence" value="ECO:0007669"/>
    <property type="project" value="UniProtKB-KW"/>
</dbReference>
<comment type="similarity">
    <text evidence="1 5">Belongs to the 5-formyltetrahydrofolate cyclo-ligase family.</text>
</comment>
<dbReference type="RefSeq" id="WP_164680089.1">
    <property type="nucleotide sequence ID" value="NZ_CP049057.1"/>
</dbReference>
<evidence type="ECO:0000256" key="2">
    <source>
        <dbReference type="ARBA" id="ARBA00022741"/>
    </source>
</evidence>
<dbReference type="GO" id="GO:0030272">
    <property type="term" value="F:5-formyltetrahydrofolate cyclo-ligase activity"/>
    <property type="evidence" value="ECO:0007669"/>
    <property type="project" value="UniProtKB-EC"/>
</dbReference>
<reference evidence="6 7" key="1">
    <citation type="submission" date="2020-02" db="EMBL/GenBank/DDBJ databases">
        <title>Complete genome sequence of Flavobacteriaceae bacterium.</title>
        <authorList>
            <person name="Kim S.-J."/>
            <person name="Kim Y.-S."/>
            <person name="Kim K.-H."/>
        </authorList>
    </citation>
    <scope>NUCLEOTIDE SEQUENCE [LARGE SCALE GENOMIC DNA]</scope>
    <source>
        <strain evidence="6 7">RR4-40</strain>
    </source>
</reference>
<dbReference type="PIRSF" id="PIRSF006806">
    <property type="entry name" value="FTHF_cligase"/>
    <property type="match status" value="1"/>
</dbReference>
<dbReference type="KEGG" id="mgel:G5B37_11030"/>
<dbReference type="GO" id="GO:0035999">
    <property type="term" value="P:tetrahydrofolate interconversion"/>
    <property type="evidence" value="ECO:0007669"/>
    <property type="project" value="TreeGrafter"/>
</dbReference>
<dbReference type="EC" id="6.3.3.2" evidence="5"/>
<feature type="binding site" evidence="4">
    <location>
        <begin position="132"/>
        <end position="140"/>
    </location>
    <ligand>
        <name>ATP</name>
        <dbReference type="ChEBI" id="CHEBI:30616"/>
    </ligand>
</feature>
<sequence length="186" mass="21516">MTKAELRKKYQHLRKELSNNTLEDRSLAIANNALQLPIWDKSYYHIFLSISEKKEVLTDYILHILQGKDKSVCIPKADFDSLQMEHILLQENTLIKVSAYGIPEPVEGIAISPQQFDVVFVPLLAFDKKGNRIGYGKGFYDRFLAKCRPDCLKIGLSYFEAEDEIIHEYIDFPLNYCITAKKVYSF</sequence>
<keyword evidence="5" id="KW-0479">Metal-binding</keyword>
<evidence type="ECO:0000256" key="4">
    <source>
        <dbReference type="PIRSR" id="PIRSR006806-1"/>
    </source>
</evidence>
<keyword evidence="5" id="KW-0460">Magnesium</keyword>